<proteinExistence type="predicted"/>
<feature type="transmembrane region" description="Helical" evidence="1">
    <location>
        <begin position="66"/>
        <end position="85"/>
    </location>
</feature>
<evidence type="ECO:0000259" key="2">
    <source>
        <dbReference type="Pfam" id="PF20061"/>
    </source>
</evidence>
<comment type="caution">
    <text evidence="3">The sequence shown here is derived from an EMBL/GenBank/DDBJ whole genome shotgun (WGS) entry which is preliminary data.</text>
</comment>
<keyword evidence="1" id="KW-0472">Membrane</keyword>
<keyword evidence="1" id="KW-0812">Transmembrane</keyword>
<keyword evidence="4" id="KW-1185">Reference proteome</keyword>
<dbReference type="InterPro" id="IPR045594">
    <property type="entry name" value="DUF6460"/>
</dbReference>
<dbReference type="EMBL" id="NPEX01000068">
    <property type="protein sequence ID" value="RAI43855.1"/>
    <property type="molecule type" value="Genomic_DNA"/>
</dbReference>
<evidence type="ECO:0000256" key="1">
    <source>
        <dbReference type="SAM" id="Phobius"/>
    </source>
</evidence>
<sequence length="92" mass="10273">MQQRTSGNLERFLGGSPGAVLVRLVLLSVLVGVIMSAIGLDPWNILQSVERLLRSIWDMGFDAVVWLWRYFLLGAVLVIPIWLVVRLAKGGR</sequence>
<feature type="transmembrane region" description="Helical" evidence="1">
    <location>
        <begin position="21"/>
        <end position="46"/>
    </location>
</feature>
<dbReference type="Pfam" id="PF20061">
    <property type="entry name" value="DUF6460"/>
    <property type="match status" value="1"/>
</dbReference>
<dbReference type="Proteomes" id="UP000249130">
    <property type="component" value="Unassembled WGS sequence"/>
</dbReference>
<evidence type="ECO:0000313" key="4">
    <source>
        <dbReference type="Proteomes" id="UP000249130"/>
    </source>
</evidence>
<name>A0A327L1K7_9BRAD</name>
<reference evidence="3 4" key="1">
    <citation type="submission" date="2017-07" db="EMBL/GenBank/DDBJ databases">
        <title>Draft Genome Sequences of Select Purple Nonsulfur Bacteria.</title>
        <authorList>
            <person name="Lasarre B."/>
            <person name="Mckinlay J.B."/>
        </authorList>
    </citation>
    <scope>NUCLEOTIDE SEQUENCE [LARGE SCALE GENOMIC DNA]</scope>
    <source>
        <strain evidence="3 4">DSM 5909</strain>
    </source>
</reference>
<gene>
    <name evidence="3" type="ORF">CH341_12220</name>
</gene>
<dbReference type="OrthoDB" id="8480887at2"/>
<protein>
    <recommendedName>
        <fullName evidence="2">DUF6460 domain-containing protein</fullName>
    </recommendedName>
</protein>
<organism evidence="3 4">
    <name type="scientific">Rhodoplanes roseus</name>
    <dbReference type="NCBI Taxonomy" id="29409"/>
    <lineage>
        <taxon>Bacteria</taxon>
        <taxon>Pseudomonadati</taxon>
        <taxon>Pseudomonadota</taxon>
        <taxon>Alphaproteobacteria</taxon>
        <taxon>Hyphomicrobiales</taxon>
        <taxon>Nitrobacteraceae</taxon>
        <taxon>Rhodoplanes</taxon>
    </lineage>
</organism>
<dbReference type="AlphaFoldDB" id="A0A327L1K7"/>
<dbReference type="RefSeq" id="WP_111419322.1">
    <property type="nucleotide sequence ID" value="NZ_NPEX01000068.1"/>
</dbReference>
<keyword evidence="1" id="KW-1133">Transmembrane helix</keyword>
<evidence type="ECO:0000313" key="3">
    <source>
        <dbReference type="EMBL" id="RAI43855.1"/>
    </source>
</evidence>
<accession>A0A327L1K7</accession>
<feature type="domain" description="DUF6460" evidence="2">
    <location>
        <begin position="56"/>
        <end position="90"/>
    </location>
</feature>